<dbReference type="SUPFAM" id="SSF88946">
    <property type="entry name" value="Sigma2 domain of RNA polymerase sigma factors"/>
    <property type="match status" value="1"/>
</dbReference>
<evidence type="ECO:0000256" key="4">
    <source>
        <dbReference type="ARBA" id="ARBA00023163"/>
    </source>
</evidence>
<accession>A0A4Z0WIX5</accession>
<evidence type="ECO:0000313" key="8">
    <source>
        <dbReference type="EMBL" id="TGG95105.1"/>
    </source>
</evidence>
<evidence type="ECO:0000256" key="2">
    <source>
        <dbReference type="ARBA" id="ARBA00023082"/>
    </source>
</evidence>
<dbReference type="InterPro" id="IPR007627">
    <property type="entry name" value="RNA_pol_sigma70_r2"/>
</dbReference>
<dbReference type="GO" id="GO:0016987">
    <property type="term" value="F:sigma factor activity"/>
    <property type="evidence" value="ECO:0007669"/>
    <property type="project" value="UniProtKB-KW"/>
</dbReference>
<dbReference type="PRINTS" id="PR00046">
    <property type="entry name" value="SIGMA70FCT"/>
</dbReference>
<sequence length="342" mass="39974">MSRFPCEFWATGDLMSRKVHTYTTTHLVWCMMMFDDSVAWYSDMAARHPALPPEQQRRMLWSLMVNVVRLQCWQGQPWPEYMRRCRETLAACRAGSAPIWQTGQDNYAWWLQQTRAAGPAGLNRRRDLVRTLRDRLLLHNQRMVIRIAHRKLPRGLDYGDLVMEGNLGLIRAVDLFDPRKNYRFSTYAHFWIEQAVTLAIKQKGHTVRTPLSALNKAWKEQKEHREREIELNQDSPQSSPAWGGFSETLSLDDPDVSLHLSDEQSTQPQAQLDARRLVEQLTRNLPERLHQVLALRYGIEQRDAVGYREIADQLGISRERARQLEQEALRMVRKDQATDRSA</sequence>
<dbReference type="InterPro" id="IPR013325">
    <property type="entry name" value="RNA_pol_sigma_r2"/>
</dbReference>
<dbReference type="InterPro" id="IPR014284">
    <property type="entry name" value="RNA_pol_sigma-70_dom"/>
</dbReference>
<dbReference type="CDD" id="cd06171">
    <property type="entry name" value="Sigma70_r4"/>
    <property type="match status" value="1"/>
</dbReference>
<evidence type="ECO:0000256" key="5">
    <source>
        <dbReference type="SAM" id="MobiDB-lite"/>
    </source>
</evidence>
<organism evidence="8 9">
    <name type="scientific">Natronospirillum operosum</name>
    <dbReference type="NCBI Taxonomy" id="2759953"/>
    <lineage>
        <taxon>Bacteria</taxon>
        <taxon>Pseudomonadati</taxon>
        <taxon>Pseudomonadota</taxon>
        <taxon>Gammaproteobacteria</taxon>
        <taxon>Oceanospirillales</taxon>
        <taxon>Natronospirillaceae</taxon>
        <taxon>Natronospirillum</taxon>
    </lineage>
</organism>
<dbReference type="PANTHER" id="PTHR30603">
    <property type="entry name" value="RNA POLYMERASE SIGMA FACTOR RPO"/>
    <property type="match status" value="1"/>
</dbReference>
<proteinExistence type="predicted"/>
<dbReference type="OrthoDB" id="6190618at2"/>
<gene>
    <name evidence="8" type="ORF">E4656_01365</name>
</gene>
<dbReference type="EMBL" id="SRMF01000001">
    <property type="protein sequence ID" value="TGG95105.1"/>
    <property type="molecule type" value="Genomic_DNA"/>
</dbReference>
<reference evidence="8 9" key="1">
    <citation type="submission" date="2019-04" db="EMBL/GenBank/DDBJ databases">
        <title>Natronospirillum operosus gen. nov., sp. nov., a haloalkaliphilic satellite isolated from decaying biomass of laboratory culture of cyanobacterium Geitlerinema sp. and proposal of Natronospirillaceae fam. nov. and Saccharospirillaceae fam. nov.</title>
        <authorList>
            <person name="Kevbrin V."/>
            <person name="Boltyanskaya Y."/>
            <person name="Koziaeva V."/>
            <person name="Grouzdev D.S."/>
            <person name="Park M."/>
            <person name="Cho J."/>
        </authorList>
    </citation>
    <scope>NUCLEOTIDE SEQUENCE [LARGE SCALE GENOMIC DNA]</scope>
    <source>
        <strain evidence="8 9">G-116</strain>
    </source>
</reference>
<evidence type="ECO:0000259" key="6">
    <source>
        <dbReference type="Pfam" id="PF04542"/>
    </source>
</evidence>
<evidence type="ECO:0000313" key="9">
    <source>
        <dbReference type="Proteomes" id="UP000297475"/>
    </source>
</evidence>
<keyword evidence="2" id="KW-0731">Sigma factor</keyword>
<dbReference type="GO" id="GO:0006352">
    <property type="term" value="P:DNA-templated transcription initiation"/>
    <property type="evidence" value="ECO:0007669"/>
    <property type="project" value="InterPro"/>
</dbReference>
<keyword evidence="4" id="KW-0804">Transcription</keyword>
<dbReference type="AlphaFoldDB" id="A0A4Z0WIX5"/>
<evidence type="ECO:0000259" key="7">
    <source>
        <dbReference type="Pfam" id="PF04545"/>
    </source>
</evidence>
<dbReference type="Proteomes" id="UP000297475">
    <property type="component" value="Unassembled WGS sequence"/>
</dbReference>
<dbReference type="NCBIfam" id="TIGR02937">
    <property type="entry name" value="sigma70-ECF"/>
    <property type="match status" value="1"/>
</dbReference>
<dbReference type="InterPro" id="IPR050239">
    <property type="entry name" value="Sigma-70_RNA_pol_init_factors"/>
</dbReference>
<dbReference type="InterPro" id="IPR000943">
    <property type="entry name" value="RNA_pol_sigma70"/>
</dbReference>
<evidence type="ECO:0000256" key="3">
    <source>
        <dbReference type="ARBA" id="ARBA00023125"/>
    </source>
</evidence>
<evidence type="ECO:0000256" key="1">
    <source>
        <dbReference type="ARBA" id="ARBA00023015"/>
    </source>
</evidence>
<dbReference type="GO" id="GO:0003677">
    <property type="term" value="F:DNA binding"/>
    <property type="evidence" value="ECO:0007669"/>
    <property type="project" value="UniProtKB-KW"/>
</dbReference>
<feature type="domain" description="RNA polymerase sigma-70 region 4" evidence="7">
    <location>
        <begin position="284"/>
        <end position="334"/>
    </location>
</feature>
<dbReference type="Gene3D" id="1.10.601.10">
    <property type="entry name" value="RNA Polymerase Primary Sigma Factor"/>
    <property type="match status" value="1"/>
</dbReference>
<dbReference type="Pfam" id="PF04545">
    <property type="entry name" value="Sigma70_r4"/>
    <property type="match status" value="1"/>
</dbReference>
<keyword evidence="9" id="KW-1185">Reference proteome</keyword>
<dbReference type="SUPFAM" id="SSF88659">
    <property type="entry name" value="Sigma3 and sigma4 domains of RNA polymerase sigma factors"/>
    <property type="match status" value="1"/>
</dbReference>
<protein>
    <submittedName>
        <fullName evidence="8">Sigma-70 family RNA polymerase sigma factor</fullName>
    </submittedName>
</protein>
<dbReference type="InterPro" id="IPR013324">
    <property type="entry name" value="RNA_pol_sigma_r3/r4-like"/>
</dbReference>
<feature type="region of interest" description="Disordered" evidence="5">
    <location>
        <begin position="223"/>
        <end position="246"/>
    </location>
</feature>
<feature type="domain" description="RNA polymerase sigma-70 region 2" evidence="6">
    <location>
        <begin position="138"/>
        <end position="204"/>
    </location>
</feature>
<dbReference type="InterPro" id="IPR036388">
    <property type="entry name" value="WH-like_DNA-bd_sf"/>
</dbReference>
<keyword evidence="3" id="KW-0238">DNA-binding</keyword>
<comment type="caution">
    <text evidence="8">The sequence shown here is derived from an EMBL/GenBank/DDBJ whole genome shotgun (WGS) entry which is preliminary data.</text>
</comment>
<dbReference type="PANTHER" id="PTHR30603:SF47">
    <property type="entry name" value="RNA POLYMERASE SIGMA FACTOR SIGD, CHLOROPLASTIC"/>
    <property type="match status" value="1"/>
</dbReference>
<dbReference type="Pfam" id="PF04542">
    <property type="entry name" value="Sigma70_r2"/>
    <property type="match status" value="1"/>
</dbReference>
<keyword evidence="1" id="KW-0805">Transcription regulation</keyword>
<dbReference type="InterPro" id="IPR007630">
    <property type="entry name" value="RNA_pol_sigma70_r4"/>
</dbReference>
<dbReference type="Gene3D" id="1.10.10.10">
    <property type="entry name" value="Winged helix-like DNA-binding domain superfamily/Winged helix DNA-binding domain"/>
    <property type="match status" value="1"/>
</dbReference>
<name>A0A4Z0WIX5_9GAMM</name>